<dbReference type="STRING" id="1215338.A0A059IZF8"/>
<dbReference type="SUPFAM" id="SSF54106">
    <property type="entry name" value="LysM domain"/>
    <property type="match status" value="1"/>
</dbReference>
<dbReference type="InterPro" id="IPR018392">
    <property type="entry name" value="LysM"/>
</dbReference>
<evidence type="ECO:0000256" key="5">
    <source>
        <dbReference type="ARBA" id="ARBA00022801"/>
    </source>
</evidence>
<dbReference type="GO" id="GO:0008061">
    <property type="term" value="F:chitin binding"/>
    <property type="evidence" value="ECO:0007669"/>
    <property type="project" value="UniProtKB-KW"/>
</dbReference>
<dbReference type="Proteomes" id="UP000024533">
    <property type="component" value="Unassembled WGS sequence"/>
</dbReference>
<dbReference type="SMART" id="SM00636">
    <property type="entry name" value="Glyco_18"/>
    <property type="match status" value="1"/>
</dbReference>
<dbReference type="InterPro" id="IPR029070">
    <property type="entry name" value="Chitinase_insertion_sf"/>
</dbReference>
<evidence type="ECO:0000256" key="1">
    <source>
        <dbReference type="ARBA" id="ARBA00000822"/>
    </source>
</evidence>
<name>A0A059IZF8_TRIIM</name>
<dbReference type="CDD" id="cd00035">
    <property type="entry name" value="ChtBD1"/>
    <property type="match status" value="1"/>
</dbReference>
<feature type="signal peptide" evidence="13">
    <location>
        <begin position="1"/>
        <end position="21"/>
    </location>
</feature>
<sequence>MSSSVRCVSAALLWGAGWAYAAINLNGSQAVLPLSEHDPSPVGDPTTYYPDQHDCPLPCVDYANIHSWIPYFSVDRLHRCQEPLLMQLSVTQPLDDPESTILLRTCTSSSNISHAFAAKQIDNPKKSKELYQIRLDTAPACVTTGTEVQDKLKLAIGGSNERNSVYATRLLDGMEKFFSAKDNCDENFLFAYYQGTVAGLYIGPGLGKPTAKSALSALSSHLRTRGAASNTVVQLCGDGRKSDRVFGISIDTTGDLTAVQKTVSEWSKGNCMTGLKPLGDLADAKVMDIAGMLITAGNDTTNNGTRDGTHSHSRLLKIRHNILHTSFLGKRDVCRYIQIMPGDSCTSLSMRCGIRGADFLKFNPKQDLCATLQPNNYVCCSAGDPYTPPTPKPDPDGTCASHIVQNGDSCDAIARKYRVTIADLEKWNKAKTWAWTECKDILVGYKICISDGSAPMPAPQEGAECGPLVPGTQKPTNKSISLADLNPCPLKSCCSNWGYCGVFPGHCTINAPEGGGPGSKKKGYQNTCVSNCGNEIKQNSGPPASFQRIGYYEAYNLKRDCLKLKAKDANTDGSYTHMHWGFAEIDPNTFKPIIKESKEQWEEFKALPNVKRIVSFGGWAYSTDAATYNILRSAIITNRDTFASNLAQFAEDEGIDGIDIDWEYPGAPDITVGGKPIGEKRDGLSYLRFLTVLKQKMGPDKSVSIAAPASFWYLKAFPIDTIARAIDYIVYMTYDLHGQWDYGNANAFDMCPSGKCIRSHVNLTETRNALSMITKAGVPNNKIFVGESSYGRSFHMAQDGCWGPLCDFTGSKTQSDAQPGRCTKTAGYISFAEINEIIKRGDGVNVFHDDASNTDVMLYKGDYVSYMTPVTKDTRRADWKELNFAGSIDWAVDLQSFTSTDYESTPERPSSGMGCIRGGDKTLDTGSLCEYSCYLGFCPESLCTCLEMGPLRNLPKEHSGVNVVGEDENDVEMTRLCKFACKYGFCPGDICITPVDWSNDGPEMVGDNPDAFNTSDARWQNSHRCFVYKDAPYDHIGLEQCSRACKPEIDAAKEAGRMYNVGCLGFWPLEKEVPWVKDPASMYEVADGMCLCDNVFLNELATTFLEALPAIGQIGCYILLSTIKLVIDIGTAIIPPAGRAISAGLDAVMTAAQLASYVYSETEDPAGAFEWWLSPCGGSDLVPDDLKKAFDILGGVAEGISSFRKPKNIGRGSGKKGDEGNPRAPTQPRPKAPTKPQPTGPKKKRCYIPPSKETVRLGRAKNTIRVQSCVSSRTVRQELIITSISYGPTPTATTADCAKSLSQACFHYSSAIRANPQWATLTCPPEAAITGRERTEGSAVATWSAQHNGAGWMDESNRIHTDCQRDEYPPAYLLGPNDPARTNSGLNAQGQLIRWVPDFQNRGGGQLWSGACFIGPVKALSDQEFRRKVERASGVNRRVLRAGDLTQTMALVDVPTRPEFSFTSWGHSANPPYRDGLEDNPCWPSGIAALDPGFTLLTFDPFYNGQSPPYDYKAPYVKGSNGS</sequence>
<dbReference type="PROSITE" id="PS51782">
    <property type="entry name" value="LYSM"/>
    <property type="match status" value="2"/>
</dbReference>
<feature type="chain" id="PRO_5001574402" description="chitinase" evidence="13">
    <location>
        <begin position="22"/>
        <end position="1523"/>
    </location>
</feature>
<dbReference type="PROSITE" id="PS51910">
    <property type="entry name" value="GH18_2"/>
    <property type="match status" value="1"/>
</dbReference>
<proteinExistence type="inferred from homology"/>
<dbReference type="Pfam" id="PF00704">
    <property type="entry name" value="Glyco_hydro_18"/>
    <property type="match status" value="1"/>
</dbReference>
<dbReference type="SMART" id="SM00257">
    <property type="entry name" value="LysM"/>
    <property type="match status" value="2"/>
</dbReference>
<keyword evidence="6" id="KW-0146">Chitin degradation</keyword>
<dbReference type="CDD" id="cd02878">
    <property type="entry name" value="GH18_zymocin_alpha"/>
    <property type="match status" value="1"/>
</dbReference>
<dbReference type="EMBL" id="AOKY01000695">
    <property type="protein sequence ID" value="KDB20823.1"/>
    <property type="molecule type" value="Genomic_DNA"/>
</dbReference>
<feature type="region of interest" description="Disordered" evidence="12">
    <location>
        <begin position="1204"/>
        <end position="1251"/>
    </location>
</feature>
<dbReference type="PROSITE" id="PS01095">
    <property type="entry name" value="GH18_1"/>
    <property type="match status" value="1"/>
</dbReference>
<dbReference type="HOGENOM" id="CLU_002087_0_0_1"/>
<reference evidence="16 17" key="1">
    <citation type="submission" date="2014-02" db="EMBL/GenBank/DDBJ databases">
        <title>The Genome Sequence of Trichophyton interdigitale MR816.</title>
        <authorList>
            <consortium name="The Broad Institute Genomics Platform"/>
            <person name="Cuomo C.A."/>
            <person name="White T.C."/>
            <person name="Graser Y."/>
            <person name="Martinez-Rossi N."/>
            <person name="Heitman J."/>
            <person name="Young S.K."/>
            <person name="Zeng Q."/>
            <person name="Gargeya S."/>
            <person name="Abouelleil A."/>
            <person name="Alvarado L."/>
            <person name="Chapman S.B."/>
            <person name="Gainer-Dewar J."/>
            <person name="Goldberg J."/>
            <person name="Griggs A."/>
            <person name="Gujja S."/>
            <person name="Hansen M."/>
            <person name="Howarth C."/>
            <person name="Imamovic A."/>
            <person name="Larimer J."/>
            <person name="Martinez D."/>
            <person name="Murphy C."/>
            <person name="Pearson M.D."/>
            <person name="Persinoti G."/>
            <person name="Poon T."/>
            <person name="Priest M."/>
            <person name="Roberts A.D."/>
            <person name="Saif S."/>
            <person name="Shea T.D."/>
            <person name="Sykes S.N."/>
            <person name="Wortman J."/>
            <person name="Nusbaum C."/>
            <person name="Birren B."/>
        </authorList>
    </citation>
    <scope>NUCLEOTIDE SEQUENCE [LARGE SCALE GENOMIC DNA]</scope>
    <source>
        <strain evidence="16 17">MR816</strain>
    </source>
</reference>
<dbReference type="InterPro" id="IPR017853">
    <property type="entry name" value="GH"/>
</dbReference>
<evidence type="ECO:0000313" key="16">
    <source>
        <dbReference type="EMBL" id="KDB20823.1"/>
    </source>
</evidence>
<keyword evidence="10" id="KW-0624">Polysaccharide degradation</keyword>
<dbReference type="GO" id="GO:0006032">
    <property type="term" value="P:chitin catabolic process"/>
    <property type="evidence" value="ECO:0007669"/>
    <property type="project" value="UniProtKB-KW"/>
</dbReference>
<dbReference type="CDD" id="cd00118">
    <property type="entry name" value="LysM"/>
    <property type="match status" value="1"/>
</dbReference>
<evidence type="ECO:0000256" key="12">
    <source>
        <dbReference type="SAM" id="MobiDB-lite"/>
    </source>
</evidence>
<dbReference type="OMA" id="ECGPLVP"/>
<dbReference type="PANTHER" id="PTHR47700">
    <property type="entry name" value="V CHITINASE, PUTATIVE (AFU_ORTHOLOGUE AFUA_6G13720)-RELATED"/>
    <property type="match status" value="1"/>
</dbReference>
<comment type="caution">
    <text evidence="16">The sequence shown here is derived from an EMBL/GenBank/DDBJ whole genome shotgun (WGS) entry which is preliminary data.</text>
</comment>
<dbReference type="InterPro" id="IPR011583">
    <property type="entry name" value="Chitinase_II/V-like_cat"/>
</dbReference>
<dbReference type="InterPro" id="IPR036779">
    <property type="entry name" value="LysM_dom_sf"/>
</dbReference>
<evidence type="ECO:0000256" key="2">
    <source>
        <dbReference type="ARBA" id="ARBA00008682"/>
    </source>
</evidence>
<dbReference type="GO" id="GO:0000272">
    <property type="term" value="P:polysaccharide catabolic process"/>
    <property type="evidence" value="ECO:0007669"/>
    <property type="project" value="UniProtKB-KW"/>
</dbReference>
<dbReference type="SUPFAM" id="SSF57016">
    <property type="entry name" value="Plant lectins/antimicrobial peptides"/>
    <property type="match status" value="1"/>
</dbReference>
<evidence type="ECO:0000256" key="8">
    <source>
        <dbReference type="ARBA" id="ARBA00023277"/>
    </source>
</evidence>
<accession>A0A059IZF8</accession>
<comment type="similarity">
    <text evidence="2">Belongs to the glycosyl hydrolase 18 family. Chitinase class V subfamily.</text>
</comment>
<dbReference type="InterPro" id="IPR036861">
    <property type="entry name" value="Endochitinase-like_sf"/>
</dbReference>
<evidence type="ECO:0000256" key="9">
    <source>
        <dbReference type="ARBA" id="ARBA00023295"/>
    </source>
</evidence>
<feature type="compositionally biased region" description="Pro residues" evidence="12">
    <location>
        <begin position="1225"/>
        <end position="1239"/>
    </location>
</feature>
<evidence type="ECO:0000256" key="3">
    <source>
        <dbReference type="ARBA" id="ARBA00012729"/>
    </source>
</evidence>
<protein>
    <recommendedName>
        <fullName evidence="3">chitinase</fullName>
        <ecNumber evidence="3">3.2.1.14</ecNumber>
    </recommendedName>
</protein>
<keyword evidence="7" id="KW-0843">Virulence</keyword>
<evidence type="ECO:0000256" key="6">
    <source>
        <dbReference type="ARBA" id="ARBA00023024"/>
    </source>
</evidence>
<comment type="catalytic activity">
    <reaction evidence="1">
        <text>Random endo-hydrolysis of N-acetyl-beta-D-glucosaminide (1-&gt;4)-beta-linkages in chitin and chitodextrins.</text>
        <dbReference type="EC" id="3.2.1.14"/>
    </reaction>
</comment>
<evidence type="ECO:0000259" key="14">
    <source>
        <dbReference type="PROSITE" id="PS51782"/>
    </source>
</evidence>
<feature type="domain" description="LysM" evidence="14">
    <location>
        <begin position="400"/>
        <end position="449"/>
    </location>
</feature>
<keyword evidence="13" id="KW-0732">Signal</keyword>
<evidence type="ECO:0000256" key="10">
    <source>
        <dbReference type="ARBA" id="ARBA00023326"/>
    </source>
</evidence>
<evidence type="ECO:0000256" key="4">
    <source>
        <dbReference type="ARBA" id="ARBA00022669"/>
    </source>
</evidence>
<dbReference type="Pfam" id="PF01476">
    <property type="entry name" value="LysM"/>
    <property type="match status" value="1"/>
</dbReference>
<evidence type="ECO:0000259" key="15">
    <source>
        <dbReference type="PROSITE" id="PS51910"/>
    </source>
</evidence>
<evidence type="ECO:0000256" key="13">
    <source>
        <dbReference type="SAM" id="SignalP"/>
    </source>
</evidence>
<keyword evidence="5 11" id="KW-0378">Hydrolase</keyword>
<gene>
    <name evidence="16" type="ORF">H109_07244</name>
</gene>
<dbReference type="SUPFAM" id="SSF54556">
    <property type="entry name" value="Chitinase insertion domain"/>
    <property type="match status" value="1"/>
</dbReference>
<feature type="domain" description="LysM" evidence="14">
    <location>
        <begin position="335"/>
        <end position="380"/>
    </location>
</feature>
<dbReference type="Gene3D" id="3.10.350.10">
    <property type="entry name" value="LysM domain"/>
    <property type="match status" value="2"/>
</dbReference>
<evidence type="ECO:0000256" key="7">
    <source>
        <dbReference type="ARBA" id="ARBA00023026"/>
    </source>
</evidence>
<organism evidence="16 17">
    <name type="scientific">Trichophyton interdigitale (strain MR816)</name>
    <dbReference type="NCBI Taxonomy" id="1215338"/>
    <lineage>
        <taxon>Eukaryota</taxon>
        <taxon>Fungi</taxon>
        <taxon>Dikarya</taxon>
        <taxon>Ascomycota</taxon>
        <taxon>Pezizomycotina</taxon>
        <taxon>Eurotiomycetes</taxon>
        <taxon>Eurotiomycetidae</taxon>
        <taxon>Onygenales</taxon>
        <taxon>Arthrodermataceae</taxon>
        <taxon>Trichophyton</taxon>
    </lineage>
</organism>
<keyword evidence="4" id="KW-0147">Chitin-binding</keyword>
<dbReference type="GO" id="GO:0008843">
    <property type="term" value="F:endochitinase activity"/>
    <property type="evidence" value="ECO:0007669"/>
    <property type="project" value="UniProtKB-EC"/>
</dbReference>
<keyword evidence="9 11" id="KW-0326">Glycosidase</keyword>
<dbReference type="Gene3D" id="3.20.20.80">
    <property type="entry name" value="Glycosidases"/>
    <property type="match status" value="1"/>
</dbReference>
<keyword evidence="8" id="KW-0119">Carbohydrate metabolism</keyword>
<feature type="domain" description="GH18" evidence="15">
    <location>
        <begin position="546"/>
        <end position="908"/>
    </location>
</feature>
<dbReference type="PANTHER" id="PTHR47700:SF2">
    <property type="entry name" value="CHITINASE"/>
    <property type="match status" value="1"/>
</dbReference>
<dbReference type="InterPro" id="IPR001223">
    <property type="entry name" value="Glyco_hydro18_cat"/>
</dbReference>
<dbReference type="InterPro" id="IPR053214">
    <property type="entry name" value="LysM12-like"/>
</dbReference>
<keyword evidence="17" id="KW-1185">Reference proteome</keyword>
<dbReference type="InterPro" id="IPR001579">
    <property type="entry name" value="Glyco_hydro_18_chit_AS"/>
</dbReference>
<evidence type="ECO:0000313" key="17">
    <source>
        <dbReference type="Proteomes" id="UP000024533"/>
    </source>
</evidence>
<dbReference type="SUPFAM" id="SSF51445">
    <property type="entry name" value="(Trans)glycosidases"/>
    <property type="match status" value="1"/>
</dbReference>
<evidence type="ECO:0000256" key="11">
    <source>
        <dbReference type="RuleBase" id="RU000489"/>
    </source>
</evidence>
<dbReference type="Gene3D" id="3.10.50.10">
    <property type="match status" value="1"/>
</dbReference>
<dbReference type="OrthoDB" id="4169865at2759"/>
<dbReference type="EC" id="3.2.1.14" evidence="3"/>